<dbReference type="PATRIC" id="fig|69014.16.peg.853"/>
<accession>Q5JI13</accession>
<dbReference type="GeneID" id="78447389"/>
<dbReference type="InterPro" id="IPR029052">
    <property type="entry name" value="Metallo-depent_PP-like"/>
</dbReference>
<evidence type="ECO:0000313" key="3">
    <source>
        <dbReference type="Proteomes" id="UP000000536"/>
    </source>
</evidence>
<proteinExistence type="predicted"/>
<name>Q5JI13_THEKO</name>
<dbReference type="KEGG" id="tko:TK0874"/>
<dbReference type="AlphaFoldDB" id="Q5JI13"/>
<dbReference type="SUPFAM" id="SSF56300">
    <property type="entry name" value="Metallo-dependent phosphatases"/>
    <property type="match status" value="1"/>
</dbReference>
<dbReference type="Pfam" id="PF00149">
    <property type="entry name" value="Metallophos"/>
    <property type="match status" value="1"/>
</dbReference>
<dbReference type="Proteomes" id="UP000000536">
    <property type="component" value="Chromosome"/>
</dbReference>
<dbReference type="Gene3D" id="3.60.21.10">
    <property type="match status" value="1"/>
</dbReference>
<feature type="domain" description="Calcineurin-like phosphoesterase" evidence="1">
    <location>
        <begin position="23"/>
        <end position="110"/>
    </location>
</feature>
<gene>
    <name evidence="2" type="ordered locus">TK0874</name>
</gene>
<keyword evidence="3" id="KW-1185">Reference proteome</keyword>
<sequence length="191" mass="21761">MPAMLEFLRRKRLRRENEDEKALLHISDTPERAYPRIAQLIDELHPEYIVHTGDLVDNIKLERRPDLKPLYVGGVRKLARILKGSGAELYVVPGNEDDLEILKEYFEGSVVEPGTVVEIEGVKFALGHKPEEVARLDADFRLYGHNFEVIPGGLNGLRSINIVFLPSRRVVKIGYPPGTDTHRGYKLWRGL</sequence>
<dbReference type="EnsemblBacteria" id="BAD85063">
    <property type="protein sequence ID" value="BAD85063"/>
    <property type="gene ID" value="TK0874"/>
</dbReference>
<dbReference type="HOGENOM" id="CLU_1387638_0_0_2"/>
<dbReference type="InParanoid" id="Q5JI13"/>
<evidence type="ECO:0000259" key="1">
    <source>
        <dbReference type="Pfam" id="PF00149"/>
    </source>
</evidence>
<dbReference type="STRING" id="69014.TK0874"/>
<dbReference type="eggNOG" id="arCOG01142">
    <property type="taxonomic scope" value="Archaea"/>
</dbReference>
<dbReference type="RefSeq" id="WP_011249825.1">
    <property type="nucleotide sequence ID" value="NC_006624.1"/>
</dbReference>
<organism evidence="2 3">
    <name type="scientific">Thermococcus kodakarensis (strain ATCC BAA-918 / JCM 12380 / KOD1)</name>
    <name type="common">Pyrococcus kodakaraensis (strain KOD1)</name>
    <dbReference type="NCBI Taxonomy" id="69014"/>
    <lineage>
        <taxon>Archaea</taxon>
        <taxon>Methanobacteriati</taxon>
        <taxon>Methanobacteriota</taxon>
        <taxon>Thermococci</taxon>
        <taxon>Thermococcales</taxon>
        <taxon>Thermococcaceae</taxon>
        <taxon>Thermococcus</taxon>
    </lineage>
</organism>
<protein>
    <submittedName>
        <fullName evidence="2">Predicted metallophosphoesterase, calcineurin superfamily</fullName>
    </submittedName>
</protein>
<reference evidence="2 3" key="1">
    <citation type="journal article" date="2005" name="Genome Res.">
        <title>Complete genome sequence of the hyperthermophilic archaeon Thermococcus kodakaraensis KOD1 and comparison with Pyrococcus genomes.</title>
        <authorList>
            <person name="Fukui T."/>
            <person name="Atomi H."/>
            <person name="Kanai T."/>
            <person name="Matsumi R."/>
            <person name="Fujiwara S."/>
            <person name="Imanaka T."/>
        </authorList>
    </citation>
    <scope>NUCLEOTIDE SEQUENCE [LARGE SCALE GENOMIC DNA]</scope>
    <source>
        <strain evidence="3">ATCC BAA-918 / JCM 12380 / KOD1</strain>
    </source>
</reference>
<dbReference type="EMBL" id="AP006878">
    <property type="protein sequence ID" value="BAD85063.1"/>
    <property type="molecule type" value="Genomic_DNA"/>
</dbReference>
<evidence type="ECO:0000313" key="2">
    <source>
        <dbReference type="EMBL" id="BAD85063.1"/>
    </source>
</evidence>
<dbReference type="InterPro" id="IPR004843">
    <property type="entry name" value="Calcineurin-like_PHP"/>
</dbReference>
<dbReference type="GO" id="GO:0016787">
    <property type="term" value="F:hydrolase activity"/>
    <property type="evidence" value="ECO:0007669"/>
    <property type="project" value="InterPro"/>
</dbReference>